<evidence type="ECO:0000313" key="1">
    <source>
        <dbReference type="EMBL" id="XAG70067.1"/>
    </source>
</evidence>
<dbReference type="Gene3D" id="3.40.50.300">
    <property type="entry name" value="P-loop containing nucleotide triphosphate hydrolases"/>
    <property type="match status" value="1"/>
</dbReference>
<sequence>MPDSRFPILGTAVPPMLGREALLQNMIRGLSKPIPDHLQVVGPRFAGKTVILHELAARLQLENSPYSAVLVWDLGHQTPATDSVFMHRLASELASVLQVRHSDYAAHLKTSTDNVYQDIAEVLEALREEGCKVLIIMDGFDKPLSNGQLTRNLWDQLRELALKSSLRLVTSSRRTLRDLIRQPDAQTSDFWNIFEPTPVRVGCFNESDLAAVLAKIPERKFETGAQTEIWNASNGFPVLMLGVLNAICEMAEQGPISAEQVRTASSNAFSALRDKIDALWLDCSPQSQDLLRRVLDERCVSRTGMATEHVEILIERGFLHSATNKLQRPSSLLREYLEDQPHEGNSTLRLFGTPDEYMKNFKAVLERRLGHLCGIDPALRRYLERGADDLPAHPAVFLTNVRGIVNQAFELIWKVEVPAKRIPSEWISLWKRNGERLNEEWEITFPQGGQRLRLLNLMTGTDKSMPCAKFVSRRTYALMNAANTFGDFGQHQEGAPVDTGTAYSVLHLCVELASVLTIELAQN</sequence>
<dbReference type="EMBL" id="CP095353">
    <property type="protein sequence ID" value="XAG70067.1"/>
    <property type="molecule type" value="Genomic_DNA"/>
</dbReference>
<keyword evidence="1" id="KW-0067">ATP-binding</keyword>
<dbReference type="SUPFAM" id="SSF52540">
    <property type="entry name" value="P-loop containing nucleoside triphosphate hydrolases"/>
    <property type="match status" value="1"/>
</dbReference>
<dbReference type="GO" id="GO:0005524">
    <property type="term" value="F:ATP binding"/>
    <property type="evidence" value="ECO:0007669"/>
    <property type="project" value="UniProtKB-KW"/>
</dbReference>
<reference evidence="1" key="1">
    <citation type="submission" date="2022-03" db="EMBL/GenBank/DDBJ databases">
        <title>Sea Food Isolates.</title>
        <authorList>
            <person name="Li c."/>
        </authorList>
    </citation>
    <scope>NUCLEOTIDE SEQUENCE</scope>
    <source>
        <strain evidence="1">19CA06SA08-2</strain>
    </source>
</reference>
<keyword evidence="1" id="KW-0547">Nucleotide-binding</keyword>
<dbReference type="InterPro" id="IPR027417">
    <property type="entry name" value="P-loop_NTPase"/>
</dbReference>
<proteinExistence type="predicted"/>
<dbReference type="AlphaFoldDB" id="A0AAU6UAG9"/>
<name>A0AAU6UAG9_UNCXX</name>
<organism evidence="1">
    <name type="scientific">bacterium 19CA06SA08-2</name>
    <dbReference type="NCBI Taxonomy" id="2920658"/>
    <lineage>
        <taxon>Bacteria</taxon>
    </lineage>
</organism>
<accession>A0AAU6UAG9</accession>
<protein>
    <submittedName>
        <fullName evidence="1">ATP-binding protein</fullName>
    </submittedName>
</protein>
<gene>
    <name evidence="1" type="ORF">MRM75_03460</name>
</gene>